<evidence type="ECO:0000256" key="2">
    <source>
        <dbReference type="SAM" id="MobiDB-lite"/>
    </source>
</evidence>
<dbReference type="InterPro" id="IPR001138">
    <property type="entry name" value="Zn2Cys6_DnaBD"/>
</dbReference>
<proteinExistence type="predicted"/>
<dbReference type="CDD" id="cd00067">
    <property type="entry name" value="GAL4"/>
    <property type="match status" value="1"/>
</dbReference>
<feature type="region of interest" description="Disordered" evidence="2">
    <location>
        <begin position="1"/>
        <end position="37"/>
    </location>
</feature>
<name>A0A0A2VXP6_BEABA</name>
<feature type="region of interest" description="Disordered" evidence="2">
    <location>
        <begin position="130"/>
        <end position="159"/>
    </location>
</feature>
<dbReference type="STRING" id="1245745.A0A0A2VXP6"/>
<keyword evidence="1" id="KW-0539">Nucleus</keyword>
<accession>A0A0A2VXP6</accession>
<dbReference type="GO" id="GO:0008270">
    <property type="term" value="F:zinc ion binding"/>
    <property type="evidence" value="ECO:0007669"/>
    <property type="project" value="InterPro"/>
</dbReference>
<feature type="compositionally biased region" description="Low complexity" evidence="2">
    <location>
        <begin position="144"/>
        <end position="159"/>
    </location>
</feature>
<feature type="region of interest" description="Disordered" evidence="2">
    <location>
        <begin position="247"/>
        <end position="272"/>
    </location>
</feature>
<protein>
    <recommendedName>
        <fullName evidence="5">Zn(2)-C6 fungal-type domain-containing protein</fullName>
    </recommendedName>
</protein>
<evidence type="ECO:0000256" key="1">
    <source>
        <dbReference type="ARBA" id="ARBA00023242"/>
    </source>
</evidence>
<dbReference type="OrthoDB" id="4867516at2759"/>
<feature type="compositionally biased region" description="Low complexity" evidence="2">
    <location>
        <begin position="247"/>
        <end position="258"/>
    </location>
</feature>
<dbReference type="Proteomes" id="UP000030106">
    <property type="component" value="Unassembled WGS sequence"/>
</dbReference>
<dbReference type="EMBL" id="ANFO01000941">
    <property type="protein sequence ID" value="KGQ05524.1"/>
    <property type="molecule type" value="Genomic_DNA"/>
</dbReference>
<reference evidence="3 4" key="1">
    <citation type="submission" date="2012-10" db="EMBL/GenBank/DDBJ databases">
        <title>Genome sequencing and analysis of entomopathogenic fungi Beauveria bassiana D1-5.</title>
        <authorList>
            <person name="Li Q."/>
            <person name="Wang L."/>
            <person name="Zhang Z."/>
            <person name="Wang Q."/>
            <person name="Ren J."/>
            <person name="Wang M."/>
            <person name="Xu W."/>
            <person name="Wang J."/>
            <person name="Lu Y."/>
            <person name="Du Q."/>
            <person name="Sun Z."/>
        </authorList>
    </citation>
    <scope>NUCLEOTIDE SEQUENCE [LARGE SCALE GENOMIC DNA]</scope>
    <source>
        <strain evidence="3 4">D1-5</strain>
    </source>
</reference>
<gene>
    <name evidence="3" type="ORF">BBAD15_g9225</name>
</gene>
<evidence type="ECO:0000313" key="3">
    <source>
        <dbReference type="EMBL" id="KGQ05524.1"/>
    </source>
</evidence>
<dbReference type="eggNOG" id="ENOG502S404">
    <property type="taxonomic scope" value="Eukaryota"/>
</dbReference>
<dbReference type="AlphaFoldDB" id="A0A0A2VXP6"/>
<feature type="region of interest" description="Disordered" evidence="2">
    <location>
        <begin position="365"/>
        <end position="386"/>
    </location>
</feature>
<dbReference type="GO" id="GO:0000981">
    <property type="term" value="F:DNA-binding transcription factor activity, RNA polymerase II-specific"/>
    <property type="evidence" value="ECO:0007669"/>
    <property type="project" value="InterPro"/>
</dbReference>
<sequence>MTAQLEEPSPILKRSFSTPTVRDMAQDSPTTAGEKKRNKLGYHRTSIACSESSALPLPRASRFVTLPSGSSGFWSFAQVTAANQGCDTTGHCRRRKIRCIVSSEIQNRCINCIRLKKDCSFCPVDQQPTVDSQGKGAGQGTGGSAAHSQSSSPAPASGHPAVIASRHVYGTGMVQDSVGLVAPVIVPSSGAFASVADEEIGLSIPMTAEQSFNVSPGSSLAWGSTQPSPVTIPGSMDMGFAWHPYGSESSSTEQLSSLGPGLASQSTWGEAAPGTPQLNDWNWNNVALAAAQARSVSFSGDLISQSHQQFASLPGNSLYNGVEPTVEGTYTSPMDHSLRPGHLPSQAGEPSISWLTQQQQMLLQQPQQQSMGFESWGFPNTSGPAT</sequence>
<organism evidence="3 4">
    <name type="scientific">Beauveria bassiana D1-5</name>
    <dbReference type="NCBI Taxonomy" id="1245745"/>
    <lineage>
        <taxon>Eukaryota</taxon>
        <taxon>Fungi</taxon>
        <taxon>Dikarya</taxon>
        <taxon>Ascomycota</taxon>
        <taxon>Pezizomycotina</taxon>
        <taxon>Sordariomycetes</taxon>
        <taxon>Hypocreomycetidae</taxon>
        <taxon>Hypocreales</taxon>
        <taxon>Cordycipitaceae</taxon>
        <taxon>Beauveria</taxon>
    </lineage>
</organism>
<dbReference type="HOGENOM" id="CLU_030994_0_0_1"/>
<evidence type="ECO:0000313" key="4">
    <source>
        <dbReference type="Proteomes" id="UP000030106"/>
    </source>
</evidence>
<evidence type="ECO:0008006" key="5">
    <source>
        <dbReference type="Google" id="ProtNLM"/>
    </source>
</evidence>
<comment type="caution">
    <text evidence="3">The sequence shown here is derived from an EMBL/GenBank/DDBJ whole genome shotgun (WGS) entry which is preliminary data.</text>
</comment>